<accession>A0A4Q7MYL0</accession>
<dbReference type="GO" id="GO:0009279">
    <property type="term" value="C:cell outer membrane"/>
    <property type="evidence" value="ECO:0007669"/>
    <property type="project" value="UniProtKB-SubCell"/>
</dbReference>
<dbReference type="InterPro" id="IPR012944">
    <property type="entry name" value="SusD_RagB_dom"/>
</dbReference>
<evidence type="ECO:0000256" key="2">
    <source>
        <dbReference type="ARBA" id="ARBA00006275"/>
    </source>
</evidence>
<evidence type="ECO:0000256" key="5">
    <source>
        <dbReference type="ARBA" id="ARBA00023237"/>
    </source>
</evidence>
<evidence type="ECO:0000256" key="3">
    <source>
        <dbReference type="ARBA" id="ARBA00022729"/>
    </source>
</evidence>
<keyword evidence="4" id="KW-0472">Membrane</keyword>
<name>A0A4Q7MYL0_9BACT</name>
<dbReference type="EMBL" id="SGXA01000001">
    <property type="protein sequence ID" value="RZS74317.1"/>
    <property type="molecule type" value="Genomic_DNA"/>
</dbReference>
<dbReference type="Pfam" id="PF14322">
    <property type="entry name" value="SusD-like_3"/>
    <property type="match status" value="1"/>
</dbReference>
<evidence type="ECO:0000259" key="6">
    <source>
        <dbReference type="Pfam" id="PF07980"/>
    </source>
</evidence>
<reference evidence="8 9" key="1">
    <citation type="submission" date="2019-02" db="EMBL/GenBank/DDBJ databases">
        <title>Genomic Encyclopedia of Type Strains, Phase IV (KMG-IV): sequencing the most valuable type-strain genomes for metagenomic binning, comparative biology and taxonomic classification.</title>
        <authorList>
            <person name="Goeker M."/>
        </authorList>
    </citation>
    <scope>NUCLEOTIDE SEQUENCE [LARGE SCALE GENOMIC DNA]</scope>
    <source>
        <strain evidence="8 9">DSM 18116</strain>
    </source>
</reference>
<dbReference type="Proteomes" id="UP000293874">
    <property type="component" value="Unassembled WGS sequence"/>
</dbReference>
<dbReference type="RefSeq" id="WP_158643921.1">
    <property type="nucleotide sequence ID" value="NZ_CP042431.1"/>
</dbReference>
<dbReference type="Pfam" id="PF07980">
    <property type="entry name" value="SusD_RagB"/>
    <property type="match status" value="1"/>
</dbReference>
<dbReference type="PROSITE" id="PS51257">
    <property type="entry name" value="PROKAR_LIPOPROTEIN"/>
    <property type="match status" value="1"/>
</dbReference>
<dbReference type="OrthoDB" id="629561at2"/>
<sequence>MNVPVTRLWVSLICTISLMSLSCKKFLSTYSQNSSFIESADDLDELLVGNAYYYKVASFTPNMLYAMDDDAELGKPATKVRIPNQETGFHFWQSQPRIDSDGKLTATDDYYNDLYSRIARSNTILHNIPLLREKGEAAQTLNRIHGEACFLRACYYFMLVNIYGKPYQPAVAGFGVPLKTDPAIKDQFIARSSTQQLYNQIVSDLLEAEKQLAGANQTTTIRANQAAAQALLSRVYLFMENYEKALLYADKLINNNQYQLKDLNQHTQGDDFLKRNSPEVIFSMSTTNMHAVTNLSTDAPSVFFYKASEELALLYLPEDLRRKVFFSQDSKGNLRMAKKRKTLTNSVDDASDMFLLRLSEQYLNKAEALAGLDRFEEARNSLQEFRKTRFKPGEVPALHSEGAALMNTIRDERRLELCFETHRWFDLRRYAVNAKYPFEKTIRHRAYTFTGNGYDEDGYYELGTWSQDPAAYIVPIANDEIEFNNGLLFNETRPDRPLKR</sequence>
<protein>
    <submittedName>
        <fullName evidence="8">SusD-like starch-binding protein associating with outer membrane</fullName>
    </submittedName>
</protein>
<organism evidence="8 9">
    <name type="scientific">Pseudobacter ginsenosidimutans</name>
    <dbReference type="NCBI Taxonomy" id="661488"/>
    <lineage>
        <taxon>Bacteria</taxon>
        <taxon>Pseudomonadati</taxon>
        <taxon>Bacteroidota</taxon>
        <taxon>Chitinophagia</taxon>
        <taxon>Chitinophagales</taxon>
        <taxon>Chitinophagaceae</taxon>
        <taxon>Pseudobacter</taxon>
    </lineage>
</organism>
<dbReference type="InterPro" id="IPR033985">
    <property type="entry name" value="SusD-like_N"/>
</dbReference>
<evidence type="ECO:0000313" key="8">
    <source>
        <dbReference type="EMBL" id="RZS74317.1"/>
    </source>
</evidence>
<evidence type="ECO:0000313" key="9">
    <source>
        <dbReference type="Proteomes" id="UP000293874"/>
    </source>
</evidence>
<dbReference type="InterPro" id="IPR011990">
    <property type="entry name" value="TPR-like_helical_dom_sf"/>
</dbReference>
<evidence type="ECO:0000259" key="7">
    <source>
        <dbReference type="Pfam" id="PF14322"/>
    </source>
</evidence>
<proteinExistence type="inferred from homology"/>
<keyword evidence="5" id="KW-0998">Cell outer membrane</keyword>
<comment type="subcellular location">
    <subcellularLocation>
        <location evidence="1">Cell outer membrane</location>
    </subcellularLocation>
</comment>
<feature type="domain" description="RagB/SusD" evidence="6">
    <location>
        <begin position="342"/>
        <end position="488"/>
    </location>
</feature>
<gene>
    <name evidence="8" type="ORF">EV199_0161</name>
</gene>
<keyword evidence="3" id="KW-0732">Signal</keyword>
<dbReference type="SUPFAM" id="SSF48452">
    <property type="entry name" value="TPR-like"/>
    <property type="match status" value="1"/>
</dbReference>
<feature type="domain" description="SusD-like N-terminal" evidence="7">
    <location>
        <begin position="105"/>
        <end position="237"/>
    </location>
</feature>
<dbReference type="Gene3D" id="1.25.40.390">
    <property type="match status" value="1"/>
</dbReference>
<evidence type="ECO:0000256" key="1">
    <source>
        <dbReference type="ARBA" id="ARBA00004442"/>
    </source>
</evidence>
<comment type="similarity">
    <text evidence="2">Belongs to the SusD family.</text>
</comment>
<evidence type="ECO:0000256" key="4">
    <source>
        <dbReference type="ARBA" id="ARBA00023136"/>
    </source>
</evidence>
<keyword evidence="9" id="KW-1185">Reference proteome</keyword>
<dbReference type="AlphaFoldDB" id="A0A4Q7MYL0"/>
<comment type="caution">
    <text evidence="8">The sequence shown here is derived from an EMBL/GenBank/DDBJ whole genome shotgun (WGS) entry which is preliminary data.</text>
</comment>